<dbReference type="EMBL" id="KB454501">
    <property type="protein sequence ID" value="EME30231.1"/>
    <property type="molecule type" value="Genomic_DNA"/>
</dbReference>
<keyword evidence="1" id="KW-0175">Coiled coil</keyword>
<dbReference type="Gramene" id="EME30231">
    <property type="protein sequence ID" value="EME30231"/>
    <property type="gene ID" value="Gasu_23860"/>
</dbReference>
<keyword evidence="4" id="KW-1185">Reference proteome</keyword>
<dbReference type="GO" id="GO:0003700">
    <property type="term" value="F:DNA-binding transcription factor activity"/>
    <property type="evidence" value="ECO:0007669"/>
    <property type="project" value="InterPro"/>
</dbReference>
<sequence length="519" mass="59774">MSCWNFVPEKLRSNVQALSWLCSKDPTNQLTVQQLVEVASVHSFTLEIFGSQAEQVEKVLVPRGLCIEDGLIYGYLLGAYAPSQVPIKGASNLVCRRTVFNPRSQDFLAVSRNDSNLIIVEYSRFITPKFSVQYYSIYESLDEVFRWDNLLYSSELFVEHCCPHEKFSSETCTCATVDVDFNSILENFGRPISEIFSNAVLPVPPNEAVYNSSELWNSVIGFGRLNNTWTTDSFNDSRFFRTSLSSTMTNVLYCRFKVVTMKKPEADEVISEALNAIFQRQSQAAINRNNRKLKMDFKRRAGRQKGHIAQSSAIYSLPIRHEAHHSLKDDDNLFQHYRDGQRDFSTLCTFVTDRISDSELHFSSSSGISHPHDDSEQILSDLPPLPLCSPVEDHNSKRRYYDTLRTNGIYEDGEGKVESNFSDEIKASLRNGYVSTDPDCPQKQYLDIDKKELSKKERNRRNVRNFYRRRKAYLEQLEKNNEILKTECLQMRQQLALLFEEVKLLKSSYGQHSRSTMDL</sequence>
<evidence type="ECO:0000259" key="2">
    <source>
        <dbReference type="PROSITE" id="PS50217"/>
    </source>
</evidence>
<protein>
    <recommendedName>
        <fullName evidence="2">BZIP domain-containing protein</fullName>
    </recommendedName>
</protein>
<evidence type="ECO:0000313" key="4">
    <source>
        <dbReference type="Proteomes" id="UP000030680"/>
    </source>
</evidence>
<evidence type="ECO:0000256" key="1">
    <source>
        <dbReference type="SAM" id="Coils"/>
    </source>
</evidence>
<dbReference type="CDD" id="cd14686">
    <property type="entry name" value="bZIP"/>
    <property type="match status" value="1"/>
</dbReference>
<dbReference type="OrthoDB" id="10324475at2759"/>
<dbReference type="GeneID" id="17088976"/>
<proteinExistence type="predicted"/>
<dbReference type="KEGG" id="gsl:Gasu_23860"/>
<dbReference type="Proteomes" id="UP000030680">
    <property type="component" value="Unassembled WGS sequence"/>
</dbReference>
<dbReference type="AlphaFoldDB" id="M2W3F1"/>
<gene>
    <name evidence="3" type="ORF">Gasu_23860</name>
</gene>
<feature type="domain" description="BZIP" evidence="2">
    <location>
        <begin position="449"/>
        <end position="512"/>
    </location>
</feature>
<evidence type="ECO:0000313" key="3">
    <source>
        <dbReference type="EMBL" id="EME30231.1"/>
    </source>
</evidence>
<name>M2W3F1_GALSU</name>
<dbReference type="RefSeq" id="XP_005706751.1">
    <property type="nucleotide sequence ID" value="XM_005706694.1"/>
</dbReference>
<accession>M2W3F1</accession>
<dbReference type="PROSITE" id="PS50217">
    <property type="entry name" value="BZIP"/>
    <property type="match status" value="1"/>
</dbReference>
<organism evidence="3 4">
    <name type="scientific">Galdieria sulphuraria</name>
    <name type="common">Red alga</name>
    <dbReference type="NCBI Taxonomy" id="130081"/>
    <lineage>
        <taxon>Eukaryota</taxon>
        <taxon>Rhodophyta</taxon>
        <taxon>Bangiophyceae</taxon>
        <taxon>Galdieriales</taxon>
        <taxon>Galdieriaceae</taxon>
        <taxon>Galdieria</taxon>
    </lineage>
</organism>
<feature type="coiled-coil region" evidence="1">
    <location>
        <begin position="467"/>
        <end position="494"/>
    </location>
</feature>
<dbReference type="InterPro" id="IPR004827">
    <property type="entry name" value="bZIP"/>
</dbReference>
<reference evidence="4" key="1">
    <citation type="journal article" date="2013" name="Science">
        <title>Gene transfer from bacteria and archaea facilitated evolution of an extremophilic eukaryote.</title>
        <authorList>
            <person name="Schonknecht G."/>
            <person name="Chen W.H."/>
            <person name="Ternes C.M."/>
            <person name="Barbier G.G."/>
            <person name="Shrestha R.P."/>
            <person name="Stanke M."/>
            <person name="Brautigam A."/>
            <person name="Baker B.J."/>
            <person name="Banfield J.F."/>
            <person name="Garavito R.M."/>
            <person name="Carr K."/>
            <person name="Wilkerson C."/>
            <person name="Rensing S.A."/>
            <person name="Gagneul D."/>
            <person name="Dickenson N.E."/>
            <person name="Oesterhelt C."/>
            <person name="Lercher M.J."/>
            <person name="Weber A.P."/>
        </authorList>
    </citation>
    <scope>NUCLEOTIDE SEQUENCE [LARGE SCALE GENOMIC DNA]</scope>
    <source>
        <strain evidence="4">074W</strain>
    </source>
</reference>